<name>A0A090VQ61_9FLAO</name>
<keyword evidence="5" id="KW-1185">Reference proteome</keyword>
<evidence type="ECO:0000313" key="2">
    <source>
        <dbReference type="EMBL" id="GAL70336.1"/>
    </source>
</evidence>
<sequence length="143" mass="15408">MSTTETMLPPGTVFLTKILNLQKGDLINPSPQTTIKPLPPANVTAVAHGTTITVTATVYIDAADNVTSIDVYATGSLINGDTQGVYFDYNYREEIPNSLFPYTFSFTIANPSKAIKNIESFLWDEDPIGSRGTKTTVEEGGGN</sequence>
<evidence type="ECO:0000313" key="3">
    <source>
        <dbReference type="EMBL" id="GAL90420.1"/>
    </source>
</evidence>
<dbReference type="Proteomes" id="UP000029641">
    <property type="component" value="Unassembled WGS sequence"/>
</dbReference>
<proteinExistence type="predicted"/>
<dbReference type="EMBL" id="BBNS01000005">
    <property type="protein sequence ID" value="GAL70336.1"/>
    <property type="molecule type" value="Genomic_DNA"/>
</dbReference>
<dbReference type="STRING" id="504487.JCM19538_185"/>
<dbReference type="Proteomes" id="UP000029646">
    <property type="component" value="Unassembled WGS sequence"/>
</dbReference>
<organism evidence="1 4">
    <name type="scientific">Jejuia pallidilutea</name>
    <dbReference type="NCBI Taxonomy" id="504487"/>
    <lineage>
        <taxon>Bacteria</taxon>
        <taxon>Pseudomonadati</taxon>
        <taxon>Bacteroidota</taxon>
        <taxon>Flavobacteriia</taxon>
        <taxon>Flavobacteriales</taxon>
        <taxon>Flavobacteriaceae</taxon>
        <taxon>Jejuia</taxon>
    </lineage>
</organism>
<dbReference type="OrthoDB" id="1261979at2"/>
<dbReference type="RefSeq" id="WP_042243077.1">
    <property type="nucleotide sequence ID" value="NZ_BBNR01000006.1"/>
</dbReference>
<dbReference type="Proteomes" id="UP000030184">
    <property type="component" value="Unassembled WGS sequence"/>
</dbReference>
<evidence type="ECO:0000313" key="4">
    <source>
        <dbReference type="Proteomes" id="UP000029641"/>
    </source>
</evidence>
<gene>
    <name evidence="1" type="ORF">JCM19301_1419</name>
    <name evidence="2" type="ORF">JCM19302_3458</name>
    <name evidence="3" type="ORF">JCM19538_185</name>
</gene>
<evidence type="ECO:0000313" key="5">
    <source>
        <dbReference type="Proteomes" id="UP000030184"/>
    </source>
</evidence>
<dbReference type="EMBL" id="BBNY01000074">
    <property type="protein sequence ID" value="GAL90420.1"/>
    <property type="molecule type" value="Genomic_DNA"/>
</dbReference>
<accession>A0A090VQ61</accession>
<protein>
    <submittedName>
        <fullName evidence="1">Uncharacterized protein</fullName>
    </submittedName>
</protein>
<comment type="caution">
    <text evidence="1">The sequence shown here is derived from an EMBL/GenBank/DDBJ whole genome shotgun (WGS) entry which is preliminary data.</text>
</comment>
<evidence type="ECO:0000313" key="1">
    <source>
        <dbReference type="EMBL" id="GAL66875.1"/>
    </source>
</evidence>
<dbReference type="EMBL" id="BBNR01000006">
    <property type="protein sequence ID" value="GAL66875.1"/>
    <property type="molecule type" value="Genomic_DNA"/>
</dbReference>
<dbReference type="AlphaFoldDB" id="A0A090VQ61"/>
<reference evidence="5" key="1">
    <citation type="journal article" date="2014" name="Genome Announc.">
        <title>Draft Genome Sequence of Marine Flavobacterium Jejuia pallidilutea Strain 11shimoA1 and Pigmentation Mutants.</title>
        <authorList>
            <person name="Takatani N."/>
            <person name="Nakanishi M."/>
            <person name="Meirelles P."/>
            <person name="Mino S."/>
            <person name="Suda W."/>
            <person name="Oshima K."/>
            <person name="Hattori M."/>
            <person name="Ohkuma M."/>
            <person name="Hosokawa M."/>
            <person name="Miyashita K."/>
            <person name="Thompson F.L."/>
            <person name="Niwa A."/>
            <person name="Sawabe T."/>
            <person name="Sawabe T."/>
        </authorList>
    </citation>
    <scope>NUCLEOTIDE SEQUENCE [LARGE SCALE GENOMIC DNA]</scope>
    <source>
        <strain evidence="5">JCM 19538</strain>
    </source>
</reference>